<dbReference type="AlphaFoldDB" id="A0A7M5V241"/>
<feature type="domain" description="BTB" evidence="1">
    <location>
        <begin position="261"/>
        <end position="319"/>
    </location>
</feature>
<dbReference type="EnsemblMetazoa" id="CLYHEMT001061.2">
    <property type="protein sequence ID" value="CLYHEMP001061.2"/>
    <property type="gene ID" value="CLYHEMG001061"/>
</dbReference>
<proteinExistence type="predicted"/>
<dbReference type="Pfam" id="PF00651">
    <property type="entry name" value="BTB"/>
    <property type="match status" value="1"/>
</dbReference>
<dbReference type="Gene3D" id="3.30.710.10">
    <property type="entry name" value="Potassium Channel Kv1.1, Chain A"/>
    <property type="match status" value="1"/>
</dbReference>
<dbReference type="CDD" id="cd18186">
    <property type="entry name" value="BTB_POZ_ZBTB_KLHL-like"/>
    <property type="match status" value="1"/>
</dbReference>
<evidence type="ECO:0000313" key="2">
    <source>
        <dbReference type="EnsemblMetazoa" id="CLYHEMP001061.2"/>
    </source>
</evidence>
<dbReference type="InterPro" id="IPR011333">
    <property type="entry name" value="SKP1/BTB/POZ_sf"/>
</dbReference>
<dbReference type="InterPro" id="IPR000210">
    <property type="entry name" value="BTB/POZ_dom"/>
</dbReference>
<evidence type="ECO:0000313" key="3">
    <source>
        <dbReference type="Proteomes" id="UP000594262"/>
    </source>
</evidence>
<reference evidence="2" key="1">
    <citation type="submission" date="2021-01" db="UniProtKB">
        <authorList>
            <consortium name="EnsemblMetazoa"/>
        </authorList>
    </citation>
    <scope>IDENTIFICATION</scope>
</reference>
<name>A0A7M5V241_9CNID</name>
<accession>A0A7M5V241</accession>
<evidence type="ECO:0000259" key="1">
    <source>
        <dbReference type="Pfam" id="PF00651"/>
    </source>
</evidence>
<keyword evidence="3" id="KW-1185">Reference proteome</keyword>
<protein>
    <recommendedName>
        <fullName evidence="1">BTB domain-containing protein</fullName>
    </recommendedName>
</protein>
<dbReference type="SUPFAM" id="SSF54695">
    <property type="entry name" value="POZ domain"/>
    <property type="match status" value="1"/>
</dbReference>
<organism evidence="2 3">
    <name type="scientific">Clytia hemisphaerica</name>
    <dbReference type="NCBI Taxonomy" id="252671"/>
    <lineage>
        <taxon>Eukaryota</taxon>
        <taxon>Metazoa</taxon>
        <taxon>Cnidaria</taxon>
        <taxon>Hydrozoa</taxon>
        <taxon>Hydroidolina</taxon>
        <taxon>Leptothecata</taxon>
        <taxon>Obeliida</taxon>
        <taxon>Clytiidae</taxon>
        <taxon>Clytia</taxon>
    </lineage>
</organism>
<dbReference type="Proteomes" id="UP000594262">
    <property type="component" value="Unplaced"/>
</dbReference>
<sequence length="364" mass="42475">MASINCDNIVPNEERNGKLVPFDFHENECDVIIKTKDKEVQLPSSFLEMVSSPMDFNNNENNLFDVDVCAESVTKALSFYHPKDWTNKIDCSELDDLHLVANTLKLKLFKLHLIERMKTKCKATSQFNDANHFNASFLQIFHVAQKYGLTSIIKAIRSRHLYITDYNFKLFDDLHFTALEKRYRCEILQTSVMKYPLNQNSSLSESTKTELSSIFHLFKLIIHKFQRVDLSSKTDFLTQEIPEHLIDPESISYKRGSPDCVVLDVENKEIHVSSYLLINNSPVFKAMLQSTNFKEGQNRRIELPGKKFNEVVYFLQHLHSLQDINGTHLFISNLNFRPRAKDFSDFSQRFWLFISFNVHKMDPL</sequence>